<dbReference type="InterPro" id="IPR001296">
    <property type="entry name" value="Glyco_trans_1"/>
</dbReference>
<evidence type="ECO:0000256" key="2">
    <source>
        <dbReference type="ARBA" id="ARBA00004922"/>
    </source>
</evidence>
<dbReference type="Gene3D" id="3.40.50.2000">
    <property type="entry name" value="Glycogen Phosphorylase B"/>
    <property type="match status" value="1"/>
</dbReference>
<comment type="similarity">
    <text evidence="12">Belongs to the glycosyltransferase group 1 family. Glycosyltransferase 4 subfamily.</text>
</comment>
<evidence type="ECO:0000256" key="10">
    <source>
        <dbReference type="ARBA" id="ARBA00023136"/>
    </source>
</evidence>
<keyword evidence="9" id="KW-1133">Transmembrane helix</keyword>
<evidence type="ECO:0000256" key="8">
    <source>
        <dbReference type="ARBA" id="ARBA00022824"/>
    </source>
</evidence>
<evidence type="ECO:0000256" key="12">
    <source>
        <dbReference type="RuleBase" id="RU367051"/>
    </source>
</evidence>
<feature type="domain" description="ALG11 mannosyltransferase N-terminal" evidence="14">
    <location>
        <begin position="50"/>
        <end position="256"/>
    </location>
</feature>
<evidence type="ECO:0000256" key="5">
    <source>
        <dbReference type="ARBA" id="ARBA00022676"/>
    </source>
</evidence>
<dbReference type="Proteomes" id="UP000054166">
    <property type="component" value="Unassembled WGS sequence"/>
</dbReference>
<comment type="pathway">
    <text evidence="2 12">Protein modification; protein glycosylation.</text>
</comment>
<dbReference type="InterPro" id="IPR031814">
    <property type="entry name" value="ALG11_N"/>
</dbReference>
<dbReference type="OrthoDB" id="2276068at2759"/>
<dbReference type="CDD" id="cd03806">
    <property type="entry name" value="GT4_ALG11-like"/>
    <property type="match status" value="1"/>
</dbReference>
<comment type="catalytic activity">
    <reaction evidence="11 12">
        <text>an alpha-D-Man-(1-&gt;3)-[alpha-D-Man-(1-&gt;6)]-beta-D-Man-(1-&gt;4)-beta-D-GlcNAc-(1-&gt;4)-alpha-D-GlcNAc-diphospho-di-trans,poly-cis-dolichol + 2 GDP-alpha-D-mannose = an alpha-D-Man-(1-&gt;2)-alpha-D-Man-(1-&gt;2)-alpha-D-Man-(1-&gt;3)-[alpha-D-Man-(1-&gt;6)]-beta-D-Man-(1-&gt;4)-beta-D-GlcNAc-(1-&gt;4)-alpha-D-GlcNAc-diphospho-di-trans,poly-cis-dolichol + 2 GDP + 2 H(+)</text>
        <dbReference type="Rhea" id="RHEA:29523"/>
        <dbReference type="Rhea" id="RHEA-COMP:19515"/>
        <dbReference type="Rhea" id="RHEA-COMP:19516"/>
        <dbReference type="ChEBI" id="CHEBI:15378"/>
        <dbReference type="ChEBI" id="CHEBI:57527"/>
        <dbReference type="ChEBI" id="CHEBI:58189"/>
        <dbReference type="ChEBI" id="CHEBI:132511"/>
        <dbReference type="ChEBI" id="CHEBI:132515"/>
        <dbReference type="EC" id="2.4.1.131"/>
    </reaction>
    <physiologicalReaction direction="left-to-right" evidence="11 12">
        <dbReference type="Rhea" id="RHEA:29524"/>
    </physiologicalReaction>
</comment>
<dbReference type="PANTHER" id="PTHR45919:SF1">
    <property type="entry name" value="GDP-MAN:MAN(3)GLCNAC(2)-PP-DOL ALPHA-1,2-MANNOSYLTRANSFERASE"/>
    <property type="match status" value="1"/>
</dbReference>
<gene>
    <name evidence="15" type="ORF">PILCRDRAFT_79676</name>
</gene>
<evidence type="ECO:0000256" key="7">
    <source>
        <dbReference type="ARBA" id="ARBA00022692"/>
    </source>
</evidence>
<dbReference type="STRING" id="765440.A0A0C3BBV9"/>
<reference evidence="15 16" key="1">
    <citation type="submission" date="2014-04" db="EMBL/GenBank/DDBJ databases">
        <authorList>
            <consortium name="DOE Joint Genome Institute"/>
            <person name="Kuo A."/>
            <person name="Tarkka M."/>
            <person name="Buscot F."/>
            <person name="Kohler A."/>
            <person name="Nagy L.G."/>
            <person name="Floudas D."/>
            <person name="Copeland A."/>
            <person name="Barry K.W."/>
            <person name="Cichocki N."/>
            <person name="Veneault-Fourrey C."/>
            <person name="LaButti K."/>
            <person name="Lindquist E.A."/>
            <person name="Lipzen A."/>
            <person name="Lundell T."/>
            <person name="Morin E."/>
            <person name="Murat C."/>
            <person name="Sun H."/>
            <person name="Tunlid A."/>
            <person name="Henrissat B."/>
            <person name="Grigoriev I.V."/>
            <person name="Hibbett D.S."/>
            <person name="Martin F."/>
            <person name="Nordberg H.P."/>
            <person name="Cantor M.N."/>
            <person name="Hua S.X."/>
        </authorList>
    </citation>
    <scope>NUCLEOTIDE SEQUENCE [LARGE SCALE GENOMIC DNA]</scope>
    <source>
        <strain evidence="15 16">F 1598</strain>
    </source>
</reference>
<evidence type="ECO:0000256" key="3">
    <source>
        <dbReference type="ARBA" id="ARBA00012645"/>
    </source>
</evidence>
<comment type="function">
    <text evidence="12">GDP-Man:Man(3)GlcNAc(2)-PP-Dol alpha-1,2-mannosyltransferase that operates in the biosynthetic pathway of dolichol-linked oligosaccharides, the glycan precursors employed in protein asparagine (N)-glycosylation. The assembly of dolichol-linked oligosaccharides begins on the cytosolic side of the endoplasmic reticulum membrane and finishes in its lumen. The sequential addition of sugars to dolichol pyrophosphate produces dolichol-linked oligosaccharides containing fourteen sugars, including two GlcNAcs, nine mannoses and three glucoses. Once assembled, the oligosaccharide is transferred from the lipid to nascent proteins by oligosaccharyltransferases. Catalyzes, on the cytoplasmic face of the endoplasmic reticulum, the addition of the fourth and fifth mannose residues to the dolichol-linked oligosaccharide chain, to produce Man(5)GlcNAc(2)-PP-dolichol core oligosaccharide.</text>
</comment>
<feature type="domain" description="Glycosyl transferase family 1" evidence="13">
    <location>
        <begin position="282"/>
        <end position="463"/>
    </location>
</feature>
<evidence type="ECO:0000259" key="13">
    <source>
        <dbReference type="Pfam" id="PF00534"/>
    </source>
</evidence>
<evidence type="ECO:0000256" key="4">
    <source>
        <dbReference type="ARBA" id="ARBA00022018"/>
    </source>
</evidence>
<dbReference type="EC" id="2.4.1.131" evidence="3 12"/>
<evidence type="ECO:0000259" key="14">
    <source>
        <dbReference type="Pfam" id="PF15924"/>
    </source>
</evidence>
<protein>
    <recommendedName>
        <fullName evidence="4 12">GDP-Man:Man(3)GlcNAc(2)-PP-Dol alpha-1,2-mannosyltransferase</fullName>
        <ecNumber evidence="3 12">2.4.1.131</ecNumber>
    </recommendedName>
</protein>
<evidence type="ECO:0000313" key="15">
    <source>
        <dbReference type="EMBL" id="KIM74812.1"/>
    </source>
</evidence>
<dbReference type="GO" id="GO:0004377">
    <property type="term" value="F:GDP-Man:Man(3)GlcNAc(2)-PP-Dol alpha-1,2-mannosyltransferase activity"/>
    <property type="evidence" value="ECO:0007669"/>
    <property type="project" value="UniProtKB-UniRule"/>
</dbReference>
<dbReference type="GO" id="GO:0006487">
    <property type="term" value="P:protein N-linked glycosylation"/>
    <property type="evidence" value="ECO:0007669"/>
    <property type="project" value="TreeGrafter"/>
</dbReference>
<organism evidence="15 16">
    <name type="scientific">Piloderma croceum (strain F 1598)</name>
    <dbReference type="NCBI Taxonomy" id="765440"/>
    <lineage>
        <taxon>Eukaryota</taxon>
        <taxon>Fungi</taxon>
        <taxon>Dikarya</taxon>
        <taxon>Basidiomycota</taxon>
        <taxon>Agaricomycotina</taxon>
        <taxon>Agaricomycetes</taxon>
        <taxon>Agaricomycetidae</taxon>
        <taxon>Atheliales</taxon>
        <taxon>Atheliaceae</taxon>
        <taxon>Piloderma</taxon>
    </lineage>
</organism>
<dbReference type="Pfam" id="PF15924">
    <property type="entry name" value="ALG11_N"/>
    <property type="match status" value="1"/>
</dbReference>
<dbReference type="PANTHER" id="PTHR45919">
    <property type="entry name" value="GDP-MAN:MAN(3)GLCNAC(2)-PP-DOL ALPHA-1,2-MANNOSYLTRANSFERASE"/>
    <property type="match status" value="1"/>
</dbReference>
<keyword evidence="5 12" id="KW-0328">Glycosyltransferase</keyword>
<evidence type="ECO:0000256" key="11">
    <source>
        <dbReference type="ARBA" id="ARBA00045065"/>
    </source>
</evidence>
<sequence>MGAIIWVVILLTVSPCLFLVVHIRKLRSSNQSRRITVLKTLGQSELHDKKFVGFFHPYCNAGGGGERVLWTAIAALQRNEPNVISVVYTGDTDAAKEEIIDKVKTRFDIALSPKTLHLVFLLSRDLVEDSTWPQFTLLGQSLGSMYLAWEAMSKLIPDLYIDTMGYAFTFHIVKWVGGIPIGAYVHYPTINTDMLARVKSRTKWHTNSDTISSSSVLSGAKLMYYRLFMYYYALSLRTASFLMVNSSWTKNHIDAILLLLKLLQPGGPGEARIVYPPCDTREMAKFSLEGRERVILSVAQFRPEKDHAAQLYSLHELFKAYPEYTKAGKSQVKLVLVGGSRNAGDAARVEGLRALVKELGIEQSVEFVVNAPYSLMLDWLSRASIGISTMVDEHFGINVVELMAAGVIPVAHASAGPLLDIVVPFHGQPTGFHATTPKTFAEALHKVLTLSLAEELALRQRARTWAVQRFSQEEFEKGWSESGWKTWLPS</sequence>
<dbReference type="GO" id="GO:0005789">
    <property type="term" value="C:endoplasmic reticulum membrane"/>
    <property type="evidence" value="ECO:0007669"/>
    <property type="project" value="UniProtKB-SubCell"/>
</dbReference>
<dbReference type="Pfam" id="PF00534">
    <property type="entry name" value="Glycos_transf_1"/>
    <property type="match status" value="1"/>
</dbReference>
<keyword evidence="7" id="KW-0812">Transmembrane</keyword>
<keyword evidence="16" id="KW-1185">Reference proteome</keyword>
<dbReference type="InterPro" id="IPR038013">
    <property type="entry name" value="ALG11"/>
</dbReference>
<reference evidence="16" key="2">
    <citation type="submission" date="2015-01" db="EMBL/GenBank/DDBJ databases">
        <title>Evolutionary Origins and Diversification of the Mycorrhizal Mutualists.</title>
        <authorList>
            <consortium name="DOE Joint Genome Institute"/>
            <consortium name="Mycorrhizal Genomics Consortium"/>
            <person name="Kohler A."/>
            <person name="Kuo A."/>
            <person name="Nagy L.G."/>
            <person name="Floudas D."/>
            <person name="Copeland A."/>
            <person name="Barry K.W."/>
            <person name="Cichocki N."/>
            <person name="Veneault-Fourrey C."/>
            <person name="LaButti K."/>
            <person name="Lindquist E.A."/>
            <person name="Lipzen A."/>
            <person name="Lundell T."/>
            <person name="Morin E."/>
            <person name="Murat C."/>
            <person name="Riley R."/>
            <person name="Ohm R."/>
            <person name="Sun H."/>
            <person name="Tunlid A."/>
            <person name="Henrissat B."/>
            <person name="Grigoriev I.V."/>
            <person name="Hibbett D.S."/>
            <person name="Martin F."/>
        </authorList>
    </citation>
    <scope>NUCLEOTIDE SEQUENCE [LARGE SCALE GENOMIC DNA]</scope>
    <source>
        <strain evidence="16">F 1598</strain>
    </source>
</reference>
<keyword evidence="10" id="KW-0472">Membrane</keyword>
<keyword evidence="8 12" id="KW-0256">Endoplasmic reticulum</keyword>
<name>A0A0C3BBV9_PILCF</name>
<dbReference type="SUPFAM" id="SSF53756">
    <property type="entry name" value="UDP-Glycosyltransferase/glycogen phosphorylase"/>
    <property type="match status" value="1"/>
</dbReference>
<accession>A0A0C3BBV9</accession>
<evidence type="ECO:0000313" key="16">
    <source>
        <dbReference type="Proteomes" id="UP000054166"/>
    </source>
</evidence>
<dbReference type="HOGENOM" id="CLU_017896_1_1_1"/>
<evidence type="ECO:0000256" key="9">
    <source>
        <dbReference type="ARBA" id="ARBA00022989"/>
    </source>
</evidence>
<evidence type="ECO:0000256" key="6">
    <source>
        <dbReference type="ARBA" id="ARBA00022679"/>
    </source>
</evidence>
<dbReference type="InParanoid" id="A0A0C3BBV9"/>
<comment type="subcellular location">
    <subcellularLocation>
        <location evidence="1">Endoplasmic reticulum membrane</location>
        <topology evidence="1">Single-pass membrane protein</topology>
    </subcellularLocation>
</comment>
<keyword evidence="6 12" id="KW-0808">Transferase</keyword>
<evidence type="ECO:0000256" key="1">
    <source>
        <dbReference type="ARBA" id="ARBA00004389"/>
    </source>
</evidence>
<dbReference type="EMBL" id="KN833055">
    <property type="protein sequence ID" value="KIM74812.1"/>
    <property type="molecule type" value="Genomic_DNA"/>
</dbReference>
<dbReference type="AlphaFoldDB" id="A0A0C3BBV9"/>
<dbReference type="FunCoup" id="A0A0C3BBV9">
    <property type="interactions" value="298"/>
</dbReference>
<dbReference type="UniPathway" id="UPA00378"/>
<proteinExistence type="inferred from homology"/>